<evidence type="ECO:0000256" key="4">
    <source>
        <dbReference type="ARBA" id="ARBA00022840"/>
    </source>
</evidence>
<evidence type="ECO:0000313" key="12">
    <source>
        <dbReference type="Proteomes" id="UP001632038"/>
    </source>
</evidence>
<dbReference type="GO" id="GO:0043139">
    <property type="term" value="F:5'-3' DNA helicase activity"/>
    <property type="evidence" value="ECO:0007669"/>
    <property type="project" value="UniProtKB-EC"/>
</dbReference>
<proteinExistence type="inferred from homology"/>
<dbReference type="GO" id="GO:0006281">
    <property type="term" value="P:DNA repair"/>
    <property type="evidence" value="ECO:0007669"/>
    <property type="project" value="UniProtKB-KW"/>
</dbReference>
<dbReference type="Pfam" id="PF05970">
    <property type="entry name" value="PIF1"/>
    <property type="match status" value="1"/>
</dbReference>
<dbReference type="CDD" id="cd18809">
    <property type="entry name" value="SF1_C_RecD"/>
    <property type="match status" value="1"/>
</dbReference>
<dbReference type="InterPro" id="IPR049163">
    <property type="entry name" value="Pif1-like_2B_dom"/>
</dbReference>
<comment type="caution">
    <text evidence="11">The sequence shown here is derived from an EMBL/GenBank/DDBJ whole genome shotgun (WGS) entry which is preliminary data.</text>
</comment>
<keyword evidence="12" id="KW-1185">Reference proteome</keyword>
<dbReference type="EC" id="5.6.2.3" evidence="5"/>
<evidence type="ECO:0000313" key="11">
    <source>
        <dbReference type="EMBL" id="KAL3646911.1"/>
    </source>
</evidence>
<gene>
    <name evidence="11" type="ORF">CASFOL_009455</name>
</gene>
<sequence length="1834" mass="207999">MVGKRRFDASSYEVGESSRRRTSRRLSQITSSGADDSSVRTYNYLDNGDCDCVCEHCAALFWFAERATCGSTVLSPKYTHCCKRGSIRLPLPPRPPDLLKQLFDNDKFMENIRAYNNMFAMTSFGAQIDDVVNDGRGPYVFKVSGQISHWIGSLCPPDNQGPRFLQMYIYDTFNEVSNRMRFFNRLGQCSLSEDVVQNLSSMLSSCNEYARLFRNAADLCDPSADADFSIRLYNNVGDRRYTPPEPGTLGGIVRTDDLNSTGYDIIIHSKDGPPQRVSKLHPSYIPLQYPLLFPFAEQGWSPNLTMHSNSSARERRLTVNMYYSYQIQDRYKAYSLLLRGGRLLQQYLVDAYTCIEQNRLDYINANQNIFRSEFVAGMYDALARGDRNVNDIGKRIFLPSSFTGGPRYMYQHYQDALAICRVHGNLQYFVTFTCNVKWPEISRHMSRVGTEHAQNRPDIIARVFHIKVQEFFKFIKLEKPFGEVAAVYYRFPGLFLATIIAAASYNVQGHYSCTSTRTIFWLCCSYLRFGKNLYTIEFQKRGLPHCHALIWVTTPYKIHDAASIDRYVTAEIPDPSVQPVLHKVITDYMIHGPCGLARPSSPCMRDGKCTKSFPKNFESLTRFDKDGYAHYRRQPGEYYAIKNGVVLDNRSNDTDIAGTTNNPVRPLIDEIKNYVDGRFICPHEASWRILNFPIHARNPAVELLAVHLEDMQNVTFRENLRLESVIRNPLFGKTTLTEWIRNNCRNRDGRTLTYVNYPTKYRWDKKAKCWTSRMYTTRPAIGRLTYVHPSSGELFYLRMLLCHQQGCMSFADIRTVSGTVHVTYFAACEALGLIGDDREWATAFMEASIWATASELLALFTHMLLLCEVGHPILFWETHWRCMSDDIRRHMSSQLSDQHQVVSDENLQQHVLVELEKLFNSSTPSKSLSDFGLPLPSRHTLASLGNRLLLEETCYDRAAMAAATSHSHALLNNDQRKVYDCIISSYETNSQILLFVYGHGGTGKTFLWTTILTFFRSIGKIILAVAASEIASLLLPSGRTAHSRFKIPIELTDRSTCHIKKSTHLSELLQQTTLIIWDEAPMSDRRCFECLDRTLRDITDNNDQPFGGKSVLLGGDFRQTLPVRVKCTRAEIINSTLPRSYLWPYFRLFRLHENMRLTAQADNITSTRMATEFASWLLKVGDGLIGEADINDPLNTRNITIPPQYLIPSGENRLHSLINFIYDDSVLGSPSPATLSTRAIVCPTNDATDDINKLVLTLTPGECKIYTSHDVITPHSENRRDLEASYPQECLSQLNFPGIPPHQLTLKVNTPVMLIRNINQSLGLCNGTRLIITQMLPRVIEAQIITGTSKGTRVYIPRIKFVHDNKELPFVFTRRQFPIKVCYAMTINKSQGQSLKKIGVYLRKSVFTHGQLYVALSRATSPTSLRILIEPTEGNSIDITKNVVFSDFIEEINNRFVDVYGDCVEATTELRHIEYFDSVIHLNCCYKVSNYICVSQRTYMATVDHAASLLIGLKTKFTPIQSTDIPTSYFNFATYDTLKGRINNLKLLTDYIGRVGKNCLRNTGTGKTLRKTQLHDESGNKVEITLWPDKRHLIGDEVAAGDIVIITSTKVTEHNGMLQLESTNLTTVLLNPDLPQTMEHVNRLMTLPVPQEHDPDEKMVTIADLLPNNLATKESVKGCTNLTCRATIVQLHENKGWDDDDVTPTFKYSVNAKIMDDTGAIDAVFFNDSMTAMLHISCSDMITKHGQKDSKILPHLMTSIMSKPWLLHLSQEIDGTVVVNNVTEVTTADSYEPADEEPVISTLTPTTPNPKKGTSKRQQALTPDAADRRKAKKL</sequence>
<dbReference type="Proteomes" id="UP001632038">
    <property type="component" value="Unassembled WGS sequence"/>
</dbReference>
<evidence type="ECO:0000259" key="7">
    <source>
        <dbReference type="Pfam" id="PF02689"/>
    </source>
</evidence>
<dbReference type="GO" id="GO:0006310">
    <property type="term" value="P:DNA recombination"/>
    <property type="evidence" value="ECO:0007669"/>
    <property type="project" value="UniProtKB-KW"/>
</dbReference>
<dbReference type="Gene3D" id="2.40.50.140">
    <property type="entry name" value="Nucleic acid-binding proteins"/>
    <property type="match status" value="2"/>
</dbReference>
<name>A0ABD3DXD1_9LAMI</name>
<feature type="domain" description="DNA replication helicase" evidence="7">
    <location>
        <begin position="1373"/>
        <end position="1437"/>
    </location>
</feature>
<evidence type="ECO:0000256" key="5">
    <source>
        <dbReference type="RuleBase" id="RU363044"/>
    </source>
</evidence>
<feature type="domain" description="Helitron helicase-like" evidence="9">
    <location>
        <begin position="322"/>
        <end position="490"/>
    </location>
</feature>
<reference evidence="12" key="1">
    <citation type="journal article" date="2024" name="IScience">
        <title>Strigolactones Initiate the Formation of Haustorium-like Structures in Castilleja.</title>
        <authorList>
            <person name="Buerger M."/>
            <person name="Peterson D."/>
            <person name="Chory J."/>
        </authorList>
    </citation>
    <scope>NUCLEOTIDE SEQUENCE [LARGE SCALE GENOMIC DNA]</scope>
</reference>
<dbReference type="InterPro" id="IPR012340">
    <property type="entry name" value="NA-bd_OB-fold"/>
</dbReference>
<protein>
    <recommendedName>
        <fullName evidence="5">ATP-dependent DNA helicase</fullName>
        <ecNumber evidence="5">5.6.2.3</ecNumber>
    </recommendedName>
</protein>
<keyword evidence="5" id="KW-0234">DNA repair</keyword>
<dbReference type="Gene3D" id="3.40.50.300">
    <property type="entry name" value="P-loop containing nucleotide triphosphate hydrolases"/>
    <property type="match status" value="2"/>
</dbReference>
<keyword evidence="5" id="KW-0227">DNA damage</keyword>
<evidence type="ECO:0000256" key="2">
    <source>
        <dbReference type="ARBA" id="ARBA00022801"/>
    </source>
</evidence>
<evidence type="ECO:0000259" key="9">
    <source>
        <dbReference type="Pfam" id="PF14214"/>
    </source>
</evidence>
<dbReference type="InterPro" id="IPR003840">
    <property type="entry name" value="DNA_helicase_dom"/>
</dbReference>
<dbReference type="Pfam" id="PF21530">
    <property type="entry name" value="Pif1_2B_dom"/>
    <property type="match status" value="1"/>
</dbReference>
<dbReference type="Pfam" id="PF02689">
    <property type="entry name" value="Herpes_Helicase"/>
    <property type="match status" value="1"/>
</dbReference>
<dbReference type="Pfam" id="PF14214">
    <property type="entry name" value="Helitron_like_N"/>
    <property type="match status" value="1"/>
</dbReference>
<keyword evidence="3 5" id="KW-0347">Helicase</keyword>
<keyword evidence="1 5" id="KW-0547">Nucleotide-binding</keyword>
<feature type="region of interest" description="Disordered" evidence="6">
    <location>
        <begin position="1789"/>
        <end position="1834"/>
    </location>
</feature>
<dbReference type="PANTHER" id="PTHR10492">
    <property type="match status" value="1"/>
</dbReference>
<dbReference type="EMBL" id="JAVIJP010000011">
    <property type="protein sequence ID" value="KAL3646911.1"/>
    <property type="molecule type" value="Genomic_DNA"/>
</dbReference>
<feature type="region of interest" description="Disordered" evidence="6">
    <location>
        <begin position="1"/>
        <end position="34"/>
    </location>
</feature>
<dbReference type="SUPFAM" id="SSF52540">
    <property type="entry name" value="P-loop containing nucleoside triphosphate hydrolases"/>
    <property type="match status" value="2"/>
</dbReference>
<keyword evidence="2 5" id="KW-0378">Hydrolase</keyword>
<keyword evidence="4 5" id="KW-0067">ATP-binding</keyword>
<feature type="domain" description="DNA helicase Pif1-like 2B" evidence="10">
    <location>
        <begin position="1289"/>
        <end position="1335"/>
    </location>
</feature>
<evidence type="ECO:0000256" key="1">
    <source>
        <dbReference type="ARBA" id="ARBA00022741"/>
    </source>
</evidence>
<feature type="domain" description="DNA helicase Pif1-like DEAD-box helicase" evidence="8">
    <location>
        <begin position="971"/>
        <end position="1187"/>
    </location>
</feature>
<dbReference type="GO" id="GO:0016787">
    <property type="term" value="F:hydrolase activity"/>
    <property type="evidence" value="ECO:0007669"/>
    <property type="project" value="UniProtKB-KW"/>
</dbReference>
<accession>A0ABD3DXD1</accession>
<evidence type="ECO:0000256" key="6">
    <source>
        <dbReference type="SAM" id="MobiDB-lite"/>
    </source>
</evidence>
<evidence type="ECO:0000256" key="3">
    <source>
        <dbReference type="ARBA" id="ARBA00022806"/>
    </source>
</evidence>
<dbReference type="GO" id="GO:0005524">
    <property type="term" value="F:ATP binding"/>
    <property type="evidence" value="ECO:0007669"/>
    <property type="project" value="UniProtKB-KW"/>
</dbReference>
<evidence type="ECO:0000259" key="10">
    <source>
        <dbReference type="Pfam" id="PF21530"/>
    </source>
</evidence>
<dbReference type="Gene3D" id="2.30.30.940">
    <property type="match status" value="1"/>
</dbReference>
<evidence type="ECO:0000259" key="8">
    <source>
        <dbReference type="Pfam" id="PF05970"/>
    </source>
</evidence>
<comment type="similarity">
    <text evidence="5">Belongs to the helicase family.</text>
</comment>
<comment type="cofactor">
    <cofactor evidence="5">
        <name>Mg(2+)</name>
        <dbReference type="ChEBI" id="CHEBI:18420"/>
    </cofactor>
</comment>
<dbReference type="InterPro" id="IPR010285">
    <property type="entry name" value="DNA_helicase_pif1-like_DEAD"/>
</dbReference>
<keyword evidence="5" id="KW-0233">DNA recombination</keyword>
<organism evidence="11 12">
    <name type="scientific">Castilleja foliolosa</name>
    <dbReference type="NCBI Taxonomy" id="1961234"/>
    <lineage>
        <taxon>Eukaryota</taxon>
        <taxon>Viridiplantae</taxon>
        <taxon>Streptophyta</taxon>
        <taxon>Embryophyta</taxon>
        <taxon>Tracheophyta</taxon>
        <taxon>Spermatophyta</taxon>
        <taxon>Magnoliopsida</taxon>
        <taxon>eudicotyledons</taxon>
        <taxon>Gunneridae</taxon>
        <taxon>Pentapetalae</taxon>
        <taxon>asterids</taxon>
        <taxon>lamiids</taxon>
        <taxon>Lamiales</taxon>
        <taxon>Orobanchaceae</taxon>
        <taxon>Pedicularideae</taxon>
        <taxon>Castillejinae</taxon>
        <taxon>Castilleja</taxon>
    </lineage>
</organism>
<dbReference type="SUPFAM" id="SSF50249">
    <property type="entry name" value="Nucleic acid-binding proteins"/>
    <property type="match status" value="2"/>
</dbReference>
<dbReference type="InterPro" id="IPR025476">
    <property type="entry name" value="Helitron_helicase-like"/>
</dbReference>
<dbReference type="PANTHER" id="PTHR10492:SF96">
    <property type="entry name" value="ATP-DEPENDENT DNA HELICASE"/>
    <property type="match status" value="1"/>
</dbReference>
<dbReference type="InterPro" id="IPR027417">
    <property type="entry name" value="P-loop_NTPase"/>
</dbReference>
<comment type="catalytic activity">
    <reaction evidence="5">
        <text>ATP + H2O = ADP + phosphate + H(+)</text>
        <dbReference type="Rhea" id="RHEA:13065"/>
        <dbReference type="ChEBI" id="CHEBI:15377"/>
        <dbReference type="ChEBI" id="CHEBI:15378"/>
        <dbReference type="ChEBI" id="CHEBI:30616"/>
        <dbReference type="ChEBI" id="CHEBI:43474"/>
        <dbReference type="ChEBI" id="CHEBI:456216"/>
        <dbReference type="EC" id="5.6.2.3"/>
    </reaction>
</comment>